<keyword evidence="1" id="KW-0732">Signal</keyword>
<dbReference type="InterPro" id="IPR050332">
    <property type="entry name" value="GPCR_2"/>
</dbReference>
<protein>
    <recommendedName>
        <fullName evidence="2">G-protein coupled receptors family 2 profile 1 domain-containing protein</fullName>
    </recommendedName>
</protein>
<sequence length="234" mass="25804">MTKAKMGVGWCQLAVLLFGCSLFVQGKLHIGVPEGTSSSEKEEGGNSNILVQQIRAYWRCYEKVRTRPLANAAGDKINDDAPFCPATFDGWGCWDATVAGQIAEIPCPTEGNSSRRVRKRCSENGAWEINESTREEKVDYRECNINVSLGDPDLLFQVIQELTTLEKTPYSDPQTAEAFENCLETVLAAPKIDSSNGELFCPRTFDGWGCWNDTPAGKTAYIPCPSFITGFLPE</sequence>
<feature type="chain" id="PRO_5001830008" description="G-protein coupled receptors family 2 profile 1 domain-containing protein" evidence="1">
    <location>
        <begin position="27"/>
        <end position="234"/>
    </location>
</feature>
<feature type="signal peptide" evidence="1">
    <location>
        <begin position="1"/>
        <end position="26"/>
    </location>
</feature>
<gene>
    <name evidence="3" type="ORF">X975_26318</name>
</gene>
<dbReference type="PROSITE" id="PS00649">
    <property type="entry name" value="G_PROTEIN_RECEP_F2_1"/>
    <property type="match status" value="2"/>
</dbReference>
<dbReference type="OrthoDB" id="6430270at2759"/>
<dbReference type="GO" id="GO:0008528">
    <property type="term" value="F:G protein-coupled peptide receptor activity"/>
    <property type="evidence" value="ECO:0007669"/>
    <property type="project" value="TreeGrafter"/>
</dbReference>
<feature type="non-terminal residue" evidence="3">
    <location>
        <position position="234"/>
    </location>
</feature>
<keyword evidence="4" id="KW-1185">Reference proteome</keyword>
<evidence type="ECO:0000256" key="1">
    <source>
        <dbReference type="SAM" id="SignalP"/>
    </source>
</evidence>
<dbReference type="PANTHER" id="PTHR45620:SF42">
    <property type="entry name" value="G-PROTEIN COUPLED RECEPTOR SEB-2"/>
    <property type="match status" value="1"/>
</dbReference>
<dbReference type="SUPFAM" id="SSF111418">
    <property type="entry name" value="Hormone receptor domain"/>
    <property type="match status" value="2"/>
</dbReference>
<feature type="domain" description="G-protein coupled receptors family 2 profile 1" evidence="2">
    <location>
        <begin position="59"/>
        <end position="147"/>
    </location>
</feature>
<evidence type="ECO:0000313" key="4">
    <source>
        <dbReference type="Proteomes" id="UP000054359"/>
    </source>
</evidence>
<dbReference type="Pfam" id="PF02793">
    <property type="entry name" value="HRM"/>
    <property type="match status" value="2"/>
</dbReference>
<reference evidence="3 4" key="1">
    <citation type="submission" date="2013-11" db="EMBL/GenBank/DDBJ databases">
        <title>Genome sequencing of Stegodyphus mimosarum.</title>
        <authorList>
            <person name="Bechsgaard J."/>
        </authorList>
    </citation>
    <scope>NUCLEOTIDE SEQUENCE [LARGE SCALE GENOMIC DNA]</scope>
</reference>
<dbReference type="SMART" id="SM00008">
    <property type="entry name" value="HormR"/>
    <property type="match status" value="2"/>
</dbReference>
<dbReference type="STRING" id="407821.A0A087TY56"/>
<name>A0A087TY56_STEMI</name>
<evidence type="ECO:0000313" key="3">
    <source>
        <dbReference type="EMBL" id="KFM70045.1"/>
    </source>
</evidence>
<dbReference type="InterPro" id="IPR001879">
    <property type="entry name" value="GPCR_2_extracellular_dom"/>
</dbReference>
<dbReference type="EMBL" id="KK117283">
    <property type="protein sequence ID" value="KFM70045.1"/>
    <property type="molecule type" value="Genomic_DNA"/>
</dbReference>
<accession>A0A087TY56</accession>
<evidence type="ECO:0000259" key="2">
    <source>
        <dbReference type="PROSITE" id="PS50227"/>
    </source>
</evidence>
<dbReference type="OMA" id="YEACNIK"/>
<dbReference type="InterPro" id="IPR017983">
    <property type="entry name" value="GPCR_2_secretin-like_CS"/>
</dbReference>
<dbReference type="PANTHER" id="PTHR45620">
    <property type="entry name" value="PDF RECEPTOR-LIKE PROTEIN-RELATED"/>
    <property type="match status" value="1"/>
</dbReference>
<dbReference type="AlphaFoldDB" id="A0A087TY56"/>
<dbReference type="Proteomes" id="UP000054359">
    <property type="component" value="Unassembled WGS sequence"/>
</dbReference>
<dbReference type="GO" id="GO:0007188">
    <property type="term" value="P:adenylate cyclase-modulating G protein-coupled receptor signaling pathway"/>
    <property type="evidence" value="ECO:0007669"/>
    <property type="project" value="TreeGrafter"/>
</dbReference>
<dbReference type="PROSITE" id="PS50227">
    <property type="entry name" value="G_PROTEIN_RECEP_F2_3"/>
    <property type="match status" value="2"/>
</dbReference>
<organism evidence="3 4">
    <name type="scientific">Stegodyphus mimosarum</name>
    <name type="common">African social velvet spider</name>
    <dbReference type="NCBI Taxonomy" id="407821"/>
    <lineage>
        <taxon>Eukaryota</taxon>
        <taxon>Metazoa</taxon>
        <taxon>Ecdysozoa</taxon>
        <taxon>Arthropoda</taxon>
        <taxon>Chelicerata</taxon>
        <taxon>Arachnida</taxon>
        <taxon>Araneae</taxon>
        <taxon>Araneomorphae</taxon>
        <taxon>Entelegynae</taxon>
        <taxon>Eresoidea</taxon>
        <taxon>Eresidae</taxon>
        <taxon>Stegodyphus</taxon>
    </lineage>
</organism>
<dbReference type="Gene3D" id="4.10.1240.10">
    <property type="entry name" value="GPCR, family 2, extracellular hormone receptor domain"/>
    <property type="match status" value="2"/>
</dbReference>
<dbReference type="InterPro" id="IPR036445">
    <property type="entry name" value="GPCR_2_extracell_dom_sf"/>
</dbReference>
<dbReference type="GO" id="GO:0005886">
    <property type="term" value="C:plasma membrane"/>
    <property type="evidence" value="ECO:0007669"/>
    <property type="project" value="TreeGrafter"/>
</dbReference>
<dbReference type="PROSITE" id="PS51257">
    <property type="entry name" value="PROKAR_LIPOPROTEIN"/>
    <property type="match status" value="1"/>
</dbReference>
<feature type="domain" description="G-protein coupled receptors family 2 profile 1" evidence="2">
    <location>
        <begin position="181"/>
        <end position="234"/>
    </location>
</feature>
<proteinExistence type="predicted"/>